<sequence length="44" mass="5289">MERFNRPVRVDELLEYCVDGLLERWDYQAEDKQSGEVEDEQAIN</sequence>
<evidence type="ECO:0000313" key="2">
    <source>
        <dbReference type="Proteomes" id="UP000254704"/>
    </source>
</evidence>
<dbReference type="EMBL" id="UGTV01000015">
    <property type="protein sequence ID" value="SUC09914.1"/>
    <property type="molecule type" value="Genomic_DNA"/>
</dbReference>
<gene>
    <name evidence="1" type="ORF">NCTC11621_00942</name>
</gene>
<evidence type="ECO:0000313" key="1">
    <source>
        <dbReference type="EMBL" id="SUC09914.1"/>
    </source>
</evidence>
<dbReference type="AlphaFoldDB" id="A0A379EUU0"/>
<accession>A0A379EUU0</accession>
<organism evidence="1 2">
    <name type="scientific">Pasteurella canis</name>
    <dbReference type="NCBI Taxonomy" id="753"/>
    <lineage>
        <taxon>Bacteria</taxon>
        <taxon>Pseudomonadati</taxon>
        <taxon>Pseudomonadota</taxon>
        <taxon>Gammaproteobacteria</taxon>
        <taxon>Pasteurellales</taxon>
        <taxon>Pasteurellaceae</taxon>
        <taxon>Pasteurella</taxon>
    </lineage>
</organism>
<reference evidence="1 2" key="1">
    <citation type="submission" date="2018-06" db="EMBL/GenBank/DDBJ databases">
        <authorList>
            <consortium name="Pathogen Informatics"/>
            <person name="Doyle S."/>
        </authorList>
    </citation>
    <scope>NUCLEOTIDE SEQUENCE [LARGE SCALE GENOMIC DNA]</scope>
    <source>
        <strain evidence="1 2">NCTC11621</strain>
    </source>
</reference>
<proteinExistence type="predicted"/>
<dbReference type="Proteomes" id="UP000254704">
    <property type="component" value="Unassembled WGS sequence"/>
</dbReference>
<dbReference type="RefSeq" id="WP_255313092.1">
    <property type="nucleotide sequence ID" value="NZ_UGTV01000015.1"/>
</dbReference>
<name>A0A379EUU0_9PAST</name>
<protein>
    <submittedName>
        <fullName evidence="1">Uncharacterized protein</fullName>
    </submittedName>
</protein>